<organism evidence="1 2">
    <name type="scientific">Dermacoccus barathri</name>
    <dbReference type="NCBI Taxonomy" id="322601"/>
    <lineage>
        <taxon>Bacteria</taxon>
        <taxon>Bacillati</taxon>
        <taxon>Actinomycetota</taxon>
        <taxon>Actinomycetes</taxon>
        <taxon>Micrococcales</taxon>
        <taxon>Dermacoccaceae</taxon>
        <taxon>Dermacoccus</taxon>
    </lineage>
</organism>
<evidence type="ECO:0000313" key="1">
    <source>
        <dbReference type="EMBL" id="GAA1544003.1"/>
    </source>
</evidence>
<sequence length="62" mass="6379">MTVVGVRDVAHRARRRDGHGAFGAGTDAVGCGERTLHGVRVAVLVDNDGGEQLAVGGQARVK</sequence>
<proteinExistence type="predicted"/>
<comment type="caution">
    <text evidence="1">The sequence shown here is derived from an EMBL/GenBank/DDBJ whole genome shotgun (WGS) entry which is preliminary data.</text>
</comment>
<dbReference type="Proteomes" id="UP001501288">
    <property type="component" value="Unassembled WGS sequence"/>
</dbReference>
<protein>
    <submittedName>
        <fullName evidence="1">Uncharacterized protein</fullName>
    </submittedName>
</protein>
<dbReference type="EMBL" id="BAAANV010000037">
    <property type="protein sequence ID" value="GAA1544003.1"/>
    <property type="molecule type" value="Genomic_DNA"/>
</dbReference>
<gene>
    <name evidence="1" type="ORF">GCM10009762_16790</name>
</gene>
<name>A0ABN2BQF7_9MICO</name>
<accession>A0ABN2BQF7</accession>
<evidence type="ECO:0000313" key="2">
    <source>
        <dbReference type="Proteomes" id="UP001501288"/>
    </source>
</evidence>
<reference evidence="1 2" key="1">
    <citation type="journal article" date="2019" name="Int. J. Syst. Evol. Microbiol.">
        <title>The Global Catalogue of Microorganisms (GCM) 10K type strain sequencing project: providing services to taxonomists for standard genome sequencing and annotation.</title>
        <authorList>
            <consortium name="The Broad Institute Genomics Platform"/>
            <consortium name="The Broad Institute Genome Sequencing Center for Infectious Disease"/>
            <person name="Wu L."/>
            <person name="Ma J."/>
        </authorList>
    </citation>
    <scope>NUCLEOTIDE SEQUENCE [LARGE SCALE GENOMIC DNA]</scope>
    <source>
        <strain evidence="1 2">JCM 14588</strain>
    </source>
</reference>
<keyword evidence="2" id="KW-1185">Reference proteome</keyword>